<keyword evidence="1" id="KW-0812">Transmembrane</keyword>
<sequence length="325" mass="35132">MRIDRTHRAWAITAFAALAAAAIVYLIDVLNAPQGPRGGSAVGLTFGILGLGFVIFAALLGARKRVPTWRLGRAQAWMRGHLWLGLLTLPIILFHAGFHFGGTLTRVLMWLLMITVASGVFGAALQHYIPRVMTAEVPLETVYDEIDHVRALLRQEADRTVEAVCGNLGFAKSSTEGTQRAGGFTALRPIAAAVPLRTSSAVSAGASAAVATAPENTRLSEEESAPLRTFYLNEMRPFLECPGKHTHRLAHSARASGSFAGLRTLLPGRAHGALADLEDICDEARQLARQEKLHQWLHGWLLVHIPLSLALVLLGAVHAVMALRY</sequence>
<keyword evidence="3" id="KW-1185">Reference proteome</keyword>
<dbReference type="AlphaFoldDB" id="A0A7V8NUB2"/>
<keyword evidence="1" id="KW-0472">Membrane</keyword>
<dbReference type="EMBL" id="JACDQQ010002120">
    <property type="protein sequence ID" value="MBA0087665.1"/>
    <property type="molecule type" value="Genomic_DNA"/>
</dbReference>
<proteinExistence type="predicted"/>
<feature type="transmembrane region" description="Helical" evidence="1">
    <location>
        <begin position="299"/>
        <end position="323"/>
    </location>
</feature>
<evidence type="ECO:0000313" key="3">
    <source>
        <dbReference type="Proteomes" id="UP000567293"/>
    </source>
</evidence>
<feature type="transmembrane region" description="Helical" evidence="1">
    <location>
        <begin position="9"/>
        <end position="27"/>
    </location>
</feature>
<organism evidence="2 3">
    <name type="scientific">Candidatus Acidiferrum panamense</name>
    <dbReference type="NCBI Taxonomy" id="2741543"/>
    <lineage>
        <taxon>Bacteria</taxon>
        <taxon>Pseudomonadati</taxon>
        <taxon>Acidobacteriota</taxon>
        <taxon>Terriglobia</taxon>
        <taxon>Candidatus Acidiferrales</taxon>
        <taxon>Candidatus Acidiferrum</taxon>
    </lineage>
</organism>
<name>A0A7V8NUB2_9BACT</name>
<feature type="transmembrane region" description="Helical" evidence="1">
    <location>
        <begin position="39"/>
        <end position="61"/>
    </location>
</feature>
<evidence type="ECO:0008006" key="4">
    <source>
        <dbReference type="Google" id="ProtNLM"/>
    </source>
</evidence>
<gene>
    <name evidence="2" type="ORF">HRJ53_21990</name>
</gene>
<reference evidence="2" key="1">
    <citation type="submission" date="2020-06" db="EMBL/GenBank/DDBJ databases">
        <title>Legume-microbial interactions unlock mineral nutrients during tropical forest succession.</title>
        <authorList>
            <person name="Epihov D.Z."/>
        </authorList>
    </citation>
    <scope>NUCLEOTIDE SEQUENCE [LARGE SCALE GENOMIC DNA]</scope>
    <source>
        <strain evidence="2">Pan2503</strain>
    </source>
</reference>
<dbReference type="Proteomes" id="UP000567293">
    <property type="component" value="Unassembled WGS sequence"/>
</dbReference>
<evidence type="ECO:0000313" key="2">
    <source>
        <dbReference type="EMBL" id="MBA0087665.1"/>
    </source>
</evidence>
<protein>
    <recommendedName>
        <fullName evidence="4">Ferric reductase like transmembrane component</fullName>
    </recommendedName>
</protein>
<feature type="transmembrane region" description="Helical" evidence="1">
    <location>
        <begin position="82"/>
        <end position="101"/>
    </location>
</feature>
<feature type="transmembrane region" description="Helical" evidence="1">
    <location>
        <begin position="107"/>
        <end position="125"/>
    </location>
</feature>
<accession>A0A7V8NUB2</accession>
<comment type="caution">
    <text evidence="2">The sequence shown here is derived from an EMBL/GenBank/DDBJ whole genome shotgun (WGS) entry which is preliminary data.</text>
</comment>
<evidence type="ECO:0000256" key="1">
    <source>
        <dbReference type="SAM" id="Phobius"/>
    </source>
</evidence>
<keyword evidence="1" id="KW-1133">Transmembrane helix</keyword>